<proteinExistence type="inferred from homology"/>
<dbReference type="InterPro" id="IPR050131">
    <property type="entry name" value="Peptidase_S8_subtilisin-like"/>
</dbReference>
<dbReference type="InterPro" id="IPR034204">
    <property type="entry name" value="PfSUB1-like_cat_dom"/>
</dbReference>
<evidence type="ECO:0000256" key="7">
    <source>
        <dbReference type="RuleBase" id="RU003355"/>
    </source>
</evidence>
<dbReference type="InterPro" id="IPR054399">
    <property type="entry name" value="Fervidolysin-like_N_prodom"/>
</dbReference>
<dbReference type="Pfam" id="PF00082">
    <property type="entry name" value="Peptidase_S8"/>
    <property type="match status" value="2"/>
</dbReference>
<gene>
    <name evidence="12" type="ORF">COMA2_250008</name>
</gene>
<dbReference type="GO" id="GO:0004252">
    <property type="term" value="F:serine-type endopeptidase activity"/>
    <property type="evidence" value="ECO:0007669"/>
    <property type="project" value="UniProtKB-UniRule"/>
</dbReference>
<dbReference type="STRING" id="1742973.COMA2_250008"/>
<dbReference type="CDD" id="cd07473">
    <property type="entry name" value="Peptidases_S8_Subtilisin_like"/>
    <property type="match status" value="1"/>
</dbReference>
<dbReference type="InterPro" id="IPR000209">
    <property type="entry name" value="Peptidase_S8/S53_dom"/>
</dbReference>
<dbReference type="InterPro" id="IPR015500">
    <property type="entry name" value="Peptidase_S8_subtilisin-rel"/>
</dbReference>
<evidence type="ECO:0000256" key="5">
    <source>
        <dbReference type="PIRSR" id="PIRSR615500-1"/>
    </source>
</evidence>
<dbReference type="Proteomes" id="UP000198736">
    <property type="component" value="Unassembled WGS sequence"/>
</dbReference>
<feature type="domain" description="Peptidase S8/S53" evidence="9">
    <location>
        <begin position="588"/>
        <end position="638"/>
    </location>
</feature>
<dbReference type="PRINTS" id="PR00723">
    <property type="entry name" value="SUBTILISIN"/>
</dbReference>
<feature type="transmembrane region" description="Helical" evidence="8">
    <location>
        <begin position="764"/>
        <end position="781"/>
    </location>
</feature>
<keyword evidence="8" id="KW-0812">Transmembrane</keyword>
<dbReference type="PROSITE" id="PS00136">
    <property type="entry name" value="SUBTILASE_ASP"/>
    <property type="match status" value="1"/>
</dbReference>
<evidence type="ECO:0000256" key="3">
    <source>
        <dbReference type="ARBA" id="ARBA00022801"/>
    </source>
</evidence>
<evidence type="ECO:0000256" key="2">
    <source>
        <dbReference type="ARBA" id="ARBA00022670"/>
    </source>
</evidence>
<dbReference type="InterPro" id="IPR044060">
    <property type="entry name" value="Bacterial_rp_domain"/>
</dbReference>
<evidence type="ECO:0000259" key="9">
    <source>
        <dbReference type="Pfam" id="PF00082"/>
    </source>
</evidence>
<feature type="domain" description="Fervidolysin-like N-terminal prodomain" evidence="11">
    <location>
        <begin position="67"/>
        <end position="139"/>
    </location>
</feature>
<dbReference type="NCBIfam" id="NF033191">
    <property type="entry name" value="JDVT-CTERM"/>
    <property type="match status" value="1"/>
</dbReference>
<keyword evidence="4 6" id="KW-0720">Serine protease</keyword>
<evidence type="ECO:0000256" key="4">
    <source>
        <dbReference type="ARBA" id="ARBA00022825"/>
    </source>
</evidence>
<evidence type="ECO:0000256" key="6">
    <source>
        <dbReference type="PROSITE-ProRule" id="PRU01240"/>
    </source>
</evidence>
<evidence type="ECO:0000313" key="12">
    <source>
        <dbReference type="EMBL" id="CUS36643.1"/>
    </source>
</evidence>
<evidence type="ECO:0000259" key="10">
    <source>
        <dbReference type="Pfam" id="PF18998"/>
    </source>
</evidence>
<keyword evidence="2 6" id="KW-0645">Protease</keyword>
<dbReference type="OrthoDB" id="9798386at2"/>
<dbReference type="AlphaFoldDB" id="A0A0S4LGE9"/>
<dbReference type="PROSITE" id="PS00137">
    <property type="entry name" value="SUBTILASE_HIS"/>
    <property type="match status" value="1"/>
</dbReference>
<evidence type="ECO:0000259" key="11">
    <source>
        <dbReference type="Pfam" id="PF22148"/>
    </source>
</evidence>
<feature type="active site" description="Charge relay system" evidence="5 6">
    <location>
        <position position="261"/>
    </location>
</feature>
<dbReference type="PANTHER" id="PTHR43806:SF11">
    <property type="entry name" value="CEREVISIN-RELATED"/>
    <property type="match status" value="1"/>
</dbReference>
<name>A0A0S4LGE9_9BACT</name>
<dbReference type="Gene3D" id="3.40.50.200">
    <property type="entry name" value="Peptidase S8/S53 domain"/>
    <property type="match status" value="2"/>
</dbReference>
<comment type="similarity">
    <text evidence="1 6 7">Belongs to the peptidase S8 family.</text>
</comment>
<dbReference type="InterPro" id="IPR023828">
    <property type="entry name" value="Peptidase_S8_Ser-AS"/>
</dbReference>
<dbReference type="PANTHER" id="PTHR43806">
    <property type="entry name" value="PEPTIDASE S8"/>
    <property type="match status" value="1"/>
</dbReference>
<dbReference type="SUPFAM" id="SSF52743">
    <property type="entry name" value="Subtilisin-like"/>
    <property type="match status" value="1"/>
</dbReference>
<reference evidence="13" key="1">
    <citation type="submission" date="2015-10" db="EMBL/GenBank/DDBJ databases">
        <authorList>
            <person name="Luecker S."/>
            <person name="Luecker S."/>
        </authorList>
    </citation>
    <scope>NUCLEOTIDE SEQUENCE [LARGE SCALE GENOMIC DNA]</scope>
</reference>
<feature type="domain" description="Bacterial repeat" evidence="10">
    <location>
        <begin position="677"/>
        <end position="739"/>
    </location>
</feature>
<feature type="active site" description="Charge relay system" evidence="5 6">
    <location>
        <position position="198"/>
    </location>
</feature>
<dbReference type="PROSITE" id="PS00138">
    <property type="entry name" value="SUBTILASE_SER"/>
    <property type="match status" value="1"/>
</dbReference>
<evidence type="ECO:0000313" key="13">
    <source>
        <dbReference type="Proteomes" id="UP000198736"/>
    </source>
</evidence>
<dbReference type="PROSITE" id="PS51892">
    <property type="entry name" value="SUBTILASE"/>
    <property type="match status" value="1"/>
</dbReference>
<dbReference type="EMBL" id="CZPZ01000018">
    <property type="protein sequence ID" value="CUS36643.1"/>
    <property type="molecule type" value="Genomic_DNA"/>
</dbReference>
<dbReference type="InterPro" id="IPR022398">
    <property type="entry name" value="Peptidase_S8_His-AS"/>
</dbReference>
<keyword evidence="8" id="KW-0472">Membrane</keyword>
<dbReference type="Pfam" id="PF18998">
    <property type="entry name" value="Flg_new_2"/>
    <property type="match status" value="1"/>
</dbReference>
<evidence type="ECO:0000256" key="1">
    <source>
        <dbReference type="ARBA" id="ARBA00011073"/>
    </source>
</evidence>
<dbReference type="Pfam" id="PF22148">
    <property type="entry name" value="Fervidolysin_NPro-like"/>
    <property type="match status" value="1"/>
</dbReference>
<keyword evidence="8" id="KW-1133">Transmembrane helix</keyword>
<organism evidence="12 13">
    <name type="scientific">Candidatus Nitrospira nitrificans</name>
    <dbReference type="NCBI Taxonomy" id="1742973"/>
    <lineage>
        <taxon>Bacteria</taxon>
        <taxon>Pseudomonadati</taxon>
        <taxon>Nitrospirota</taxon>
        <taxon>Nitrospiria</taxon>
        <taxon>Nitrospirales</taxon>
        <taxon>Nitrospiraceae</taxon>
        <taxon>Nitrospira</taxon>
    </lineage>
</organism>
<dbReference type="InterPro" id="IPR036852">
    <property type="entry name" value="Peptidase_S8/S53_dom_sf"/>
</dbReference>
<evidence type="ECO:0000256" key="8">
    <source>
        <dbReference type="SAM" id="Phobius"/>
    </source>
</evidence>
<protein>
    <submittedName>
        <fullName evidence="12">Peptidase S8 and S53 subtilisin kexin sedolisin (Modular protein)</fullName>
    </submittedName>
</protein>
<sequence length="784" mass="81241">MQSPIIGTKHRSSVMKIVLCWVGAIVSITAAVVALSELMLGDRLVHAKQKQTSGGMTALSGDIRRPAHYVPGEVLVKFRDEASLSGIKSLNADMRAKELRALSVNSAVVHRYKLESALSVEDAVLKYRSNPTVEYAEPNYLYSLQAIPTDAQFGTLWGLHNTGQAVNGTAGRADADIDAPEAWDISTGSSNVIIAVIDSGIAYDHPDLAPNIWTNPGEIDGNGVDDDGNGLVDDVRGWDFHMNDSDPMDPVDLNLGGNEGHGTHVAGTIAGAGNNGTGITGVMWTAKLMALKAGGVDRSLSTTAIISAIHYAIAKGARVINASFIGPECSLAFYDAVNAANAAGVLFVAAAGNGGDDGIGDDNDNTPNFPSNFSAPSVCAGHQKAALANVIAVAATDQHDQLATFSNFGSTTVQVAAPGVHINSTRPTSNMTTVLFHNYDSGPTGLGYVFGGTTGTWGFTNSTSFSQPNSLTDSPTGSYQNDTDSFAMGPVFSTTGQRGCRLDSRVRLQTELDTDGVLIEISRDSGTSWQIMNGLSGSSNAQFVPITWGDIADGMADSRFRFRFMSNESQVFDGAYLDNVRIACVSGPPSGITDYQFFQGTSMATPHVAGLAGLLLSVNPNLTVTQLRNSILNTVDRKAALSGKVSTGGRINARAALASVAANFTVTVAKAGAGTGTVTSTSSGINCGATCNGEFPQGGTVNLSATPDSGSIFGGWSGDCTGTGPCSLTQDATVTATFDIAPPPPAASAGGGGCTLAPGATGDLLLPAMFFMSLIVLLWRARRH</sequence>
<dbReference type="InterPro" id="IPR023827">
    <property type="entry name" value="Peptidase_S8_Asp-AS"/>
</dbReference>
<dbReference type="GO" id="GO:0006508">
    <property type="term" value="P:proteolysis"/>
    <property type="evidence" value="ECO:0007669"/>
    <property type="project" value="UniProtKB-KW"/>
</dbReference>
<accession>A0A0S4LGE9</accession>
<keyword evidence="3 6" id="KW-0378">Hydrolase</keyword>
<feature type="domain" description="Peptidase S8/S53" evidence="9">
    <location>
        <begin position="190"/>
        <end position="428"/>
    </location>
</feature>
<keyword evidence="13" id="KW-1185">Reference proteome</keyword>
<feature type="active site" description="Charge relay system" evidence="5 6">
    <location>
        <position position="602"/>
    </location>
</feature>